<evidence type="ECO:0000313" key="2">
    <source>
        <dbReference type="EMBL" id="SBT42978.1"/>
    </source>
</evidence>
<dbReference type="PANTHER" id="PTHR45033">
    <property type="match status" value="1"/>
</dbReference>
<dbReference type="SMART" id="SM00829">
    <property type="entry name" value="PKS_ER"/>
    <property type="match status" value="1"/>
</dbReference>
<dbReference type="InterPro" id="IPR020843">
    <property type="entry name" value="ER"/>
</dbReference>
<dbReference type="GO" id="GO:0016491">
    <property type="term" value="F:oxidoreductase activity"/>
    <property type="evidence" value="ECO:0007669"/>
    <property type="project" value="InterPro"/>
</dbReference>
<dbReference type="PANTHER" id="PTHR45033:SF2">
    <property type="entry name" value="ZINC-TYPE ALCOHOL DEHYDROGENASE-LIKE PROTEIN C1773.06C"/>
    <property type="match status" value="1"/>
</dbReference>
<dbReference type="PATRIC" id="fig|261654.4.peg.2188"/>
<dbReference type="InterPro" id="IPR013154">
    <property type="entry name" value="ADH-like_N"/>
</dbReference>
<dbReference type="InterPro" id="IPR052711">
    <property type="entry name" value="Zinc_ADH-like"/>
</dbReference>
<dbReference type="InterPro" id="IPR036291">
    <property type="entry name" value="NAD(P)-bd_dom_sf"/>
</dbReference>
<dbReference type="CDD" id="cd08276">
    <property type="entry name" value="MDR7"/>
    <property type="match status" value="1"/>
</dbReference>
<protein>
    <submittedName>
        <fullName evidence="2">NADPH:quinone reductase</fullName>
    </submittedName>
</protein>
<dbReference type="SUPFAM" id="SSF50129">
    <property type="entry name" value="GroES-like"/>
    <property type="match status" value="1"/>
</dbReference>
<feature type="domain" description="Enoyl reductase (ER)" evidence="1">
    <location>
        <begin position="18"/>
        <end position="340"/>
    </location>
</feature>
<proteinExistence type="predicted"/>
<evidence type="ECO:0000259" key="1">
    <source>
        <dbReference type="SMART" id="SM00829"/>
    </source>
</evidence>
<name>A0A1A8ZG40_9ACTN</name>
<dbReference type="AlphaFoldDB" id="A0A1A8ZG40"/>
<evidence type="ECO:0000313" key="3">
    <source>
        <dbReference type="Proteomes" id="UP000199385"/>
    </source>
</evidence>
<reference evidence="3" key="1">
    <citation type="submission" date="2016-06" db="EMBL/GenBank/DDBJ databases">
        <authorList>
            <person name="Varghese N."/>
            <person name="Submissions Spin"/>
        </authorList>
    </citation>
    <scope>NUCLEOTIDE SEQUENCE [LARGE SCALE GENOMIC DNA]</scope>
    <source>
        <strain evidence="3">DSM 44815</strain>
    </source>
</reference>
<dbReference type="Gene3D" id="3.40.50.720">
    <property type="entry name" value="NAD(P)-binding Rossmann-like Domain"/>
    <property type="match status" value="1"/>
</dbReference>
<dbReference type="Pfam" id="PF08240">
    <property type="entry name" value="ADH_N"/>
    <property type="match status" value="1"/>
</dbReference>
<dbReference type="RefSeq" id="WP_091661784.1">
    <property type="nucleotide sequence ID" value="NZ_LT594323.1"/>
</dbReference>
<dbReference type="SUPFAM" id="SSF51735">
    <property type="entry name" value="NAD(P)-binding Rossmann-fold domains"/>
    <property type="match status" value="1"/>
</dbReference>
<dbReference type="Proteomes" id="UP000199385">
    <property type="component" value="Chromosome I"/>
</dbReference>
<dbReference type="Gene3D" id="3.90.180.10">
    <property type="entry name" value="Medium-chain alcohol dehydrogenases, catalytic domain"/>
    <property type="match status" value="1"/>
</dbReference>
<gene>
    <name evidence="2" type="ORF">GA0070611_2150</name>
</gene>
<dbReference type="InterPro" id="IPR011032">
    <property type="entry name" value="GroES-like_sf"/>
</dbReference>
<organism evidence="2 3">
    <name type="scientific">Micromonospora auratinigra</name>
    <dbReference type="NCBI Taxonomy" id="261654"/>
    <lineage>
        <taxon>Bacteria</taxon>
        <taxon>Bacillati</taxon>
        <taxon>Actinomycetota</taxon>
        <taxon>Actinomycetes</taxon>
        <taxon>Micromonosporales</taxon>
        <taxon>Micromonosporaceae</taxon>
        <taxon>Micromonospora</taxon>
    </lineage>
</organism>
<dbReference type="OrthoDB" id="4190732at2"/>
<dbReference type="STRING" id="261654.GA0070611_2150"/>
<dbReference type="Pfam" id="PF13602">
    <property type="entry name" value="ADH_zinc_N_2"/>
    <property type="match status" value="1"/>
</dbReference>
<keyword evidence="3" id="KW-1185">Reference proteome</keyword>
<dbReference type="EMBL" id="LT594323">
    <property type="protein sequence ID" value="SBT42978.1"/>
    <property type="molecule type" value="Genomic_DNA"/>
</dbReference>
<sequence length="343" mass="35966">MTTTLPATVRGWRATGGAGIDGLTLRSDVARPPGPGEVAVAVRAVSLSFRELLILRGRYVLPVKPDLTPVSDGAGEVLAVGPGVRRVRPGDRVTATLFPAWRDGPLEPAYLGQLGGSLDGLLTEVAVLPEEALVPVPGHLSHVEAATLPCAAVTAWNALTGDGRGLRPGQTVLTTGSGGVSLFTVQFGKLLGARVIATTGHRAKEPRLRALGADEVVNYRDVPDWAAAARDLTDGRGVDRVVDTAGTLDQSLRALALDGHVALVGSVTGEWPPVDPRLLFGAAATVRAPAVGSRAQFLRMAEVITAHRLRPVVDRVFPFEQARAAYRYYESAGPFGKVVISVP</sequence>
<accession>A0A1A8ZG40</accession>